<dbReference type="GeneID" id="14477392"/>
<organism evidence="1 2">
    <name type="scientific">Haloarcula vallismortis tailed virus 1</name>
    <dbReference type="NCBI Taxonomy" id="1262528"/>
    <lineage>
        <taxon>Viruses</taxon>
        <taxon>Duplodnaviria</taxon>
        <taxon>Heunggongvirae</taxon>
        <taxon>Uroviricota</taxon>
        <taxon>Caudoviricetes</taxon>
        <taxon>Thumleimavirales</taxon>
        <taxon>Druskaviridae</taxon>
        <taxon>Tredecimvirus</taxon>
        <taxon>Tredecimvirus thailandense</taxon>
        <taxon>Tredecimvirus HVTV1</taxon>
    </lineage>
</organism>
<reference evidence="1 2" key="1">
    <citation type="journal article" date="2013" name="J. Virol.">
        <title>Insights into head-tailed viruses infecting extremely halophilic archaea.</title>
        <authorList>
            <person name="Pietila M.K."/>
            <person name="Laurinmaki P."/>
            <person name="Russell D.A."/>
            <person name="Ko C.C."/>
            <person name="Jacobs-Sera D."/>
            <person name="Butcher S.J."/>
            <person name="Bamford D.H."/>
            <person name="Hendrix R.W."/>
        </authorList>
    </citation>
    <scope>NUCLEOTIDE SEQUENCE [LARGE SCALE GENOMIC DNA]</scope>
</reference>
<dbReference type="OrthoDB" id="36115at10239"/>
<proteinExistence type="predicted"/>
<dbReference type="Proteomes" id="UP000011137">
    <property type="component" value="Segment"/>
</dbReference>
<keyword evidence="2" id="KW-1185">Reference proteome</keyword>
<dbReference type="EMBL" id="KC117377">
    <property type="protein sequence ID" value="AGC34520.1"/>
    <property type="molecule type" value="Genomic_DNA"/>
</dbReference>
<evidence type="ECO:0000313" key="2">
    <source>
        <dbReference type="Proteomes" id="UP000011137"/>
    </source>
</evidence>
<gene>
    <name evidence="1" type="primary">151</name>
    <name evidence="1" type="ORF">HVTV1_151</name>
</gene>
<accession>L7TKL0</accession>
<dbReference type="RefSeq" id="YP_007379056.1">
    <property type="nucleotide sequence ID" value="NC_020158.1"/>
</dbReference>
<protein>
    <submittedName>
        <fullName evidence="1">Uncharacterized protein</fullName>
    </submittedName>
</protein>
<evidence type="ECO:0000313" key="1">
    <source>
        <dbReference type="EMBL" id="AGC34520.1"/>
    </source>
</evidence>
<dbReference type="KEGG" id="vg:14477392"/>
<name>L7TKL0_9CAUD</name>
<sequence length="60" mass="6596">MGLKLNAGAGEKLDEIIEVLDEIGVDVYDVDHVECAEKPIGGLGTRYEADLYVQWEADDD</sequence>